<dbReference type="InterPro" id="IPR027417">
    <property type="entry name" value="P-loop_NTPase"/>
</dbReference>
<dbReference type="InterPro" id="IPR003439">
    <property type="entry name" value="ABC_transporter-like_ATP-bd"/>
</dbReference>
<dbReference type="SMART" id="SM00382">
    <property type="entry name" value="AAA"/>
    <property type="match status" value="2"/>
</dbReference>
<dbReference type="SUPFAM" id="SSF52540">
    <property type="entry name" value="P-loop containing nucleoside triphosphate hydrolases"/>
    <property type="match status" value="2"/>
</dbReference>
<keyword evidence="7" id="KW-1185">Reference proteome</keyword>
<dbReference type="Pfam" id="PF00005">
    <property type="entry name" value="ABC_tran"/>
    <property type="match status" value="2"/>
</dbReference>
<gene>
    <name evidence="6" type="ORF">FRX94_02735</name>
</gene>
<dbReference type="InterPro" id="IPR013563">
    <property type="entry name" value="Oligopep_ABC_C"/>
</dbReference>
<comment type="similarity">
    <text evidence="1">Belongs to the ABC transporter superfamily.</text>
</comment>
<name>A0A5C5UQA5_9CORY</name>
<dbReference type="AlphaFoldDB" id="A0A5C5UQA5"/>
<keyword evidence="3" id="KW-0547">Nucleotide-binding</keyword>
<organism evidence="6 7">
    <name type="scientific">Corynebacterium canis</name>
    <dbReference type="NCBI Taxonomy" id="679663"/>
    <lineage>
        <taxon>Bacteria</taxon>
        <taxon>Bacillati</taxon>
        <taxon>Actinomycetota</taxon>
        <taxon>Actinomycetes</taxon>
        <taxon>Mycobacteriales</taxon>
        <taxon>Corynebacteriaceae</taxon>
        <taxon>Corynebacterium</taxon>
    </lineage>
</organism>
<evidence type="ECO:0000256" key="3">
    <source>
        <dbReference type="ARBA" id="ARBA00022741"/>
    </source>
</evidence>
<evidence type="ECO:0000313" key="6">
    <source>
        <dbReference type="EMBL" id="TWT28504.1"/>
    </source>
</evidence>
<evidence type="ECO:0000313" key="7">
    <source>
        <dbReference type="Proteomes" id="UP000320791"/>
    </source>
</evidence>
<dbReference type="Pfam" id="PF08352">
    <property type="entry name" value="oligo_HPY"/>
    <property type="match status" value="2"/>
</dbReference>
<dbReference type="PROSITE" id="PS00211">
    <property type="entry name" value="ABC_TRANSPORTER_1"/>
    <property type="match status" value="2"/>
</dbReference>
<feature type="domain" description="ABC transporter" evidence="5">
    <location>
        <begin position="4"/>
        <end position="245"/>
    </location>
</feature>
<protein>
    <submittedName>
        <fullName evidence="6">ABC transporter ATP-binding protein</fullName>
    </submittedName>
</protein>
<accession>A0A5C5UQA5</accession>
<dbReference type="InterPro" id="IPR003593">
    <property type="entry name" value="AAA+_ATPase"/>
</dbReference>
<dbReference type="Proteomes" id="UP000320791">
    <property type="component" value="Unassembled WGS sequence"/>
</dbReference>
<comment type="caution">
    <text evidence="6">The sequence shown here is derived from an EMBL/GenBank/DDBJ whole genome shotgun (WGS) entry which is preliminary data.</text>
</comment>
<dbReference type="PANTHER" id="PTHR43776:SF7">
    <property type="entry name" value="D,D-DIPEPTIDE TRANSPORT ATP-BINDING PROTEIN DDPF-RELATED"/>
    <property type="match status" value="1"/>
</dbReference>
<dbReference type="CDD" id="cd03257">
    <property type="entry name" value="ABC_NikE_OppD_transporters"/>
    <property type="match status" value="2"/>
</dbReference>
<dbReference type="PANTHER" id="PTHR43776">
    <property type="entry name" value="TRANSPORT ATP-BINDING PROTEIN"/>
    <property type="match status" value="1"/>
</dbReference>
<dbReference type="GO" id="GO:0015833">
    <property type="term" value="P:peptide transport"/>
    <property type="evidence" value="ECO:0007669"/>
    <property type="project" value="InterPro"/>
</dbReference>
<dbReference type="RefSeq" id="WP_146323589.1">
    <property type="nucleotide sequence ID" value="NZ_BAABLR010000014.1"/>
</dbReference>
<dbReference type="GO" id="GO:0016887">
    <property type="term" value="F:ATP hydrolysis activity"/>
    <property type="evidence" value="ECO:0007669"/>
    <property type="project" value="InterPro"/>
</dbReference>
<dbReference type="PROSITE" id="PS50893">
    <property type="entry name" value="ABC_TRANSPORTER_2"/>
    <property type="match status" value="2"/>
</dbReference>
<evidence type="ECO:0000256" key="2">
    <source>
        <dbReference type="ARBA" id="ARBA00022448"/>
    </source>
</evidence>
<keyword evidence="2" id="KW-0813">Transport</keyword>
<evidence type="ECO:0000256" key="4">
    <source>
        <dbReference type="ARBA" id="ARBA00022840"/>
    </source>
</evidence>
<dbReference type="OrthoDB" id="8036461at2"/>
<proteinExistence type="inferred from homology"/>
<sequence length="497" mass="53993">MTLLDVSDLRIRTRSKDLVQDIAFSLAPGERVGLIGESGSGKSLTALAIIGLLPENLRASGKVELQGVGNLLGLKDRIMRTVRGKRIAMVFQEPMSALDPLMKVGKQIAEVRRTHGLPASSDVVAQLLKDVDLTPEMANSYPHQLSGGQRQRVLIAMALACDPDILLCDEPTTALDVTVQKHIVKLILRLAEQLQAALLFITHDLGLVASTCDRLVVMRDGRIVETGSTKDVLHAPQEDYTRMLVRASDLTEPRYPVADVADGEVLLSATDISRVRRGTTTLAKTTVELRKHQRLGIVGGSGSGKTTMLKILAGLDNPTTGSVTRGANTTVQMVFQDPLSSLDPRMRVGRSIAEPLHGMSAAEQTARVAEVLQEVDLEPDAAKRFPHEFSGGQRQRISIARAIAANPSVLLADEPVSALDMSVRTQVMDLLDRLVRTHGLSLVFVSHDLAVVRQLCTDIIVLHNGDVVERGDVESVYHNPQHAYTRQLLEAALPLRV</sequence>
<feature type="domain" description="ABC transporter" evidence="5">
    <location>
        <begin position="267"/>
        <end position="489"/>
    </location>
</feature>
<keyword evidence="4 6" id="KW-0067">ATP-binding</keyword>
<dbReference type="EMBL" id="VOHM01000004">
    <property type="protein sequence ID" value="TWT28504.1"/>
    <property type="molecule type" value="Genomic_DNA"/>
</dbReference>
<dbReference type="Gene3D" id="3.40.50.300">
    <property type="entry name" value="P-loop containing nucleotide triphosphate hydrolases"/>
    <property type="match status" value="2"/>
</dbReference>
<evidence type="ECO:0000256" key="1">
    <source>
        <dbReference type="ARBA" id="ARBA00005417"/>
    </source>
</evidence>
<dbReference type="InterPro" id="IPR017871">
    <property type="entry name" value="ABC_transporter-like_CS"/>
</dbReference>
<dbReference type="GO" id="GO:0005524">
    <property type="term" value="F:ATP binding"/>
    <property type="evidence" value="ECO:0007669"/>
    <property type="project" value="UniProtKB-KW"/>
</dbReference>
<reference evidence="6 7" key="1">
    <citation type="submission" date="2019-08" db="EMBL/GenBank/DDBJ databases">
        <authorList>
            <person name="Lei W."/>
        </authorList>
    </citation>
    <scope>NUCLEOTIDE SEQUENCE [LARGE SCALE GENOMIC DNA]</scope>
    <source>
        <strain evidence="6 7">CCUG 58627</strain>
    </source>
</reference>
<evidence type="ECO:0000259" key="5">
    <source>
        <dbReference type="PROSITE" id="PS50893"/>
    </source>
</evidence>
<dbReference type="InterPro" id="IPR050319">
    <property type="entry name" value="ABC_transp_ATP-bind"/>
</dbReference>
<dbReference type="GO" id="GO:0055085">
    <property type="term" value="P:transmembrane transport"/>
    <property type="evidence" value="ECO:0007669"/>
    <property type="project" value="UniProtKB-ARBA"/>
</dbReference>